<feature type="domain" description="N-acetyltransferase" evidence="9">
    <location>
        <begin position="20"/>
        <end position="170"/>
    </location>
</feature>
<sequence>MARLDYGSDMEDRSSTMSDPSVRLASLSDAAAIATLCAVLWPDATKQEHLADVDHLLKTRMSGTLPATVFVAEDLLGGISGFLQVGLRSHADGCDPAHPVGFVEGWFVLESLRRRGIGRAMMRAAEDWASSQGCKEMASDTWIDETISQNAHQALGFEIVDRCIHFRKPL</sequence>
<evidence type="ECO:0000256" key="4">
    <source>
        <dbReference type="ARBA" id="ARBA00022679"/>
    </source>
</evidence>
<dbReference type="PROSITE" id="PS51186">
    <property type="entry name" value="GNAT"/>
    <property type="match status" value="1"/>
</dbReference>
<evidence type="ECO:0000313" key="10">
    <source>
        <dbReference type="EMBL" id="ADC35791.1"/>
    </source>
</evidence>
<dbReference type="InterPro" id="IPR024170">
    <property type="entry name" value="Aminoglycoside_N6-AcTrfrase"/>
</dbReference>
<evidence type="ECO:0000256" key="5">
    <source>
        <dbReference type="ARBA" id="ARBA00023251"/>
    </source>
</evidence>
<protein>
    <recommendedName>
        <fullName evidence="3">Aminoglycoside N(6')-acetyltransferase type 1</fullName>
        <ecNumber evidence="2">2.3.1.82</ecNumber>
    </recommendedName>
    <alternativeName>
        <fullName evidence="7">Aminoglycoside resistance protein</fullName>
    </alternativeName>
</protein>
<dbReference type="SUPFAM" id="SSF55729">
    <property type="entry name" value="Acyl-CoA N-acyltransferases (Nat)"/>
    <property type="match status" value="1"/>
</dbReference>
<dbReference type="Pfam" id="PF00583">
    <property type="entry name" value="Acetyltransf_1"/>
    <property type="match status" value="1"/>
</dbReference>
<dbReference type="EMBL" id="GU260699">
    <property type="protein sequence ID" value="ADC35791.1"/>
    <property type="molecule type" value="Genomic_DNA"/>
</dbReference>
<keyword evidence="6" id="KW-0012">Acyltransferase</keyword>
<evidence type="ECO:0000256" key="6">
    <source>
        <dbReference type="ARBA" id="ARBA00023315"/>
    </source>
</evidence>
<dbReference type="EC" id="2.3.1.82" evidence="2"/>
<organism evidence="10">
    <name type="scientific">uncultured bacterium 282</name>
    <dbReference type="NCBI Taxonomy" id="698388"/>
    <lineage>
        <taxon>Bacteria</taxon>
        <taxon>environmental samples</taxon>
    </lineage>
</organism>
<evidence type="ECO:0000256" key="3">
    <source>
        <dbReference type="ARBA" id="ARBA00017677"/>
    </source>
</evidence>
<dbReference type="InterPro" id="IPR000182">
    <property type="entry name" value="GNAT_dom"/>
</dbReference>
<dbReference type="PANTHER" id="PTHR43072">
    <property type="entry name" value="N-ACETYLTRANSFERASE"/>
    <property type="match status" value="1"/>
</dbReference>
<evidence type="ECO:0000256" key="7">
    <source>
        <dbReference type="ARBA" id="ARBA00029660"/>
    </source>
</evidence>
<dbReference type="GO" id="GO:0047663">
    <property type="term" value="F:aminoglycoside 6'-N-acetyltransferase activity"/>
    <property type="evidence" value="ECO:0007669"/>
    <property type="project" value="UniProtKB-EC"/>
</dbReference>
<keyword evidence="4 10" id="KW-0808">Transferase</keyword>
<dbReference type="PIRSF" id="PIRSF000452">
    <property type="entry name" value="6-N-acetyltransf"/>
    <property type="match status" value="1"/>
</dbReference>
<reference evidence="10" key="1">
    <citation type="submission" date="2009-12" db="EMBL/GenBank/DDBJ databases">
        <authorList>
            <person name="Kielak A."/>
            <person name="van Veen J.A."/>
            <person name="Kowalchuk G.A."/>
        </authorList>
    </citation>
    <scope>NUCLEOTIDE SEQUENCE</scope>
</reference>
<evidence type="ECO:0000256" key="2">
    <source>
        <dbReference type="ARBA" id="ARBA00012888"/>
    </source>
</evidence>
<name>E3T647_9BACT</name>
<dbReference type="InterPro" id="IPR016181">
    <property type="entry name" value="Acyl_CoA_acyltransferase"/>
</dbReference>
<dbReference type="AlphaFoldDB" id="E3T647"/>
<proteinExistence type="predicted"/>
<comment type="subunit">
    <text evidence="1">Homodimer.</text>
</comment>
<dbReference type="Gene3D" id="3.40.630.30">
    <property type="match status" value="1"/>
</dbReference>
<comment type="catalytic activity">
    <reaction evidence="8">
        <text>kanamycin B + acetyl-CoA = N(6')-acetylkanamycin B + CoA + H(+)</text>
        <dbReference type="Rhea" id="RHEA:16449"/>
        <dbReference type="ChEBI" id="CHEBI:15378"/>
        <dbReference type="ChEBI" id="CHEBI:57287"/>
        <dbReference type="ChEBI" id="CHEBI:57288"/>
        <dbReference type="ChEBI" id="CHEBI:58390"/>
        <dbReference type="ChEBI" id="CHEBI:58549"/>
        <dbReference type="EC" id="2.3.1.82"/>
    </reaction>
</comment>
<evidence type="ECO:0000259" key="9">
    <source>
        <dbReference type="PROSITE" id="PS51186"/>
    </source>
</evidence>
<reference evidence="10" key="2">
    <citation type="journal article" date="2010" name="Appl. Environ. Microbiol.">
        <title>Comparative analysis of acidobacterial genomic fragments from terrestrial and aquatic metagenomic libraries, with emphasis on acidobacteria subdivision 6.</title>
        <authorList>
            <person name="Kielak A.M."/>
            <person name="van Veen J.A."/>
            <person name="Kowalchuk G.A."/>
        </authorList>
    </citation>
    <scope>NUCLEOTIDE SEQUENCE</scope>
</reference>
<evidence type="ECO:0000256" key="1">
    <source>
        <dbReference type="ARBA" id="ARBA00011738"/>
    </source>
</evidence>
<evidence type="ECO:0000256" key="8">
    <source>
        <dbReference type="ARBA" id="ARBA00048923"/>
    </source>
</evidence>
<keyword evidence="5" id="KW-0046">Antibiotic resistance</keyword>
<dbReference type="GO" id="GO:0046677">
    <property type="term" value="P:response to antibiotic"/>
    <property type="evidence" value="ECO:0007669"/>
    <property type="project" value="UniProtKB-KW"/>
</dbReference>
<accession>E3T647</accession>
<dbReference type="CDD" id="cd04301">
    <property type="entry name" value="NAT_SF"/>
    <property type="match status" value="1"/>
</dbReference>